<organism evidence="1">
    <name type="scientific">hydrothermal vent metagenome</name>
    <dbReference type="NCBI Taxonomy" id="652676"/>
    <lineage>
        <taxon>unclassified sequences</taxon>
        <taxon>metagenomes</taxon>
        <taxon>ecological metagenomes</taxon>
    </lineage>
</organism>
<name>A0A3B0ZQ03_9ZZZZ</name>
<gene>
    <name evidence="1" type="ORF">MNBD_GAMMA22-2694</name>
</gene>
<evidence type="ECO:0000313" key="1">
    <source>
        <dbReference type="EMBL" id="VAW91290.1"/>
    </source>
</evidence>
<accession>A0A3B0ZQ03</accession>
<reference evidence="1" key="1">
    <citation type="submission" date="2018-06" db="EMBL/GenBank/DDBJ databases">
        <authorList>
            <person name="Zhirakovskaya E."/>
        </authorList>
    </citation>
    <scope>NUCLEOTIDE SEQUENCE</scope>
</reference>
<sequence length="149" mass="17169">MDEDNFRSTYKQLNPERCCFEKSITAKRCSCQYTIKFLLASREGVKCSNSKSKEKCILFLNLLREHARFALKQTKIDGPLPHKKEIKVQVGGLLGLQKASNNSDETNVASIILLLKEAIIRYQSIEQYPYDDIIQSVVNFEIRSKHKLK</sequence>
<protein>
    <submittedName>
        <fullName evidence="1">Uncharacterized protein</fullName>
    </submittedName>
</protein>
<dbReference type="AlphaFoldDB" id="A0A3B0ZQ03"/>
<proteinExistence type="predicted"/>
<dbReference type="EMBL" id="UOFS01000006">
    <property type="protein sequence ID" value="VAW91290.1"/>
    <property type="molecule type" value="Genomic_DNA"/>
</dbReference>